<accession>A0A0P1MKZ0</accession>
<sequence length="758" mass="84571">MKKYSHFIIKYRWIFISLTFALTLFFAYSIKKIKINSDFTSYLPQTDEAVKLARYIGDKYGGNLTAIVAIESADIFDYEVLKDIYNLTEKLKYVEGISYVTSLTNTIDIKGTEEGIEIGKLINEIPEDPQELNRIKNYVLSKDLYKNLISSDAKITLILCRLKEGVDKESVAREIKKVVEAERIKGKVYYGGLPFQMIDMNKLIIDDLKILTPMVGFVMLVILFLSFRNLKGVIIPFLSAGFSIIWTLGLMAILNIPLTIISNTIPVILTAIGTAYGIHIVNKYNEILFITDPRERAEITLSEISLPVFLAGITTIAGFLSFIYGSYLTMIKEFGIFTSVGVLFSLIISLTLIPSILSLLKQGKKTNKVSKPQLDKKPAVKITKLISKLKYPILLFSILIVLASAIGIFKINREVSILEYFKPETNVRATEEMLKRNFGGSLPLYVLVKGDVQDPQVLQEIKKVEDFLKSLEDVHNPQSIVDIIEEMNHVMGEGRKIPETREKIANLIFLIEGEEIFNQLVSPDKDEAIIQAMVTYASSNKISELVNKIQSYFNSVSDKGNNVKFEQTGMPLIYKHLDDAIIKSQIQSLIFALIFVFLIMIFQTGSISGGILGIIPVSLTIAVIYGFMGYYGIPLDIATVLIAGVSLGMGIDYSIHFMNRLKVELGQSYSFEEAISKVIGTTGVAILINALSVALGFAVLIFASVIPLQRFGILILLTMFLSSGATLILLPAIILTTKPKFLKKMLCETEVEKVKTNA</sequence>
<keyword evidence="4 6" id="KW-1133">Transmembrane helix</keyword>
<dbReference type="Gene3D" id="1.20.1640.10">
    <property type="entry name" value="Multidrug efflux transporter AcrB transmembrane domain"/>
    <property type="match status" value="2"/>
</dbReference>
<feature type="transmembrane region" description="Helical" evidence="6">
    <location>
        <begin position="711"/>
        <end position="735"/>
    </location>
</feature>
<organism evidence="9 10">
    <name type="scientific">Candidatus Kryptonium thompsonii</name>
    <dbReference type="NCBI Taxonomy" id="1633631"/>
    <lineage>
        <taxon>Bacteria</taxon>
        <taxon>Pseudomonadati</taxon>
        <taxon>Candidatus Kryptoniota</taxon>
        <taxon>Candidatus Kryptonium</taxon>
    </lineage>
</organism>
<dbReference type="GO" id="GO:0005886">
    <property type="term" value="C:plasma membrane"/>
    <property type="evidence" value="ECO:0007669"/>
    <property type="project" value="UniProtKB-SubCell"/>
</dbReference>
<dbReference type="Proteomes" id="UP000182011">
    <property type="component" value="Unassembled WGS sequence"/>
</dbReference>
<feature type="transmembrane region" description="Helical" evidence="6">
    <location>
        <begin position="391"/>
        <end position="409"/>
    </location>
</feature>
<dbReference type="STRING" id="1633631.GCA_001442925_01939"/>
<dbReference type="PANTHER" id="PTHR33406:SF13">
    <property type="entry name" value="MEMBRANE PROTEIN YDFJ"/>
    <property type="match status" value="1"/>
</dbReference>
<comment type="subcellular location">
    <subcellularLocation>
        <location evidence="1">Cell membrane</location>
        <topology evidence="1">Multi-pass membrane protein</topology>
    </subcellularLocation>
</comment>
<feature type="transmembrane region" description="Helical" evidence="6">
    <location>
        <begin position="301"/>
        <end position="324"/>
    </location>
</feature>
<evidence type="ECO:0000313" key="11">
    <source>
        <dbReference type="Proteomes" id="UP000182200"/>
    </source>
</evidence>
<evidence type="ECO:0000313" key="10">
    <source>
        <dbReference type="Proteomes" id="UP000182011"/>
    </source>
</evidence>
<dbReference type="AlphaFoldDB" id="A0A0P1MDI7"/>
<feature type="transmembrane region" description="Helical" evidence="6">
    <location>
        <begin position="234"/>
        <end position="254"/>
    </location>
</feature>
<accession>A0A0S4ND67</accession>
<dbReference type="PANTHER" id="PTHR33406">
    <property type="entry name" value="MEMBRANE PROTEIN MJ1562-RELATED"/>
    <property type="match status" value="1"/>
</dbReference>
<feature type="transmembrane region" description="Helical" evidence="6">
    <location>
        <begin position="678"/>
        <end position="705"/>
    </location>
</feature>
<feature type="transmembrane region" description="Helical" evidence="6">
    <location>
        <begin position="637"/>
        <end position="657"/>
    </location>
</feature>
<keyword evidence="3 6" id="KW-0812">Transmembrane</keyword>
<dbReference type="Proteomes" id="UP000182200">
    <property type="component" value="Unassembled WGS sequence"/>
</dbReference>
<evidence type="ECO:0000256" key="3">
    <source>
        <dbReference type="ARBA" id="ARBA00022692"/>
    </source>
</evidence>
<dbReference type="RefSeq" id="WP_047133247.1">
    <property type="nucleotide sequence ID" value="NZ_CZVI01000013.1"/>
</dbReference>
<dbReference type="Pfam" id="PF03176">
    <property type="entry name" value="MMPL"/>
    <property type="match status" value="2"/>
</dbReference>
<evidence type="ECO:0000256" key="5">
    <source>
        <dbReference type="ARBA" id="ARBA00023136"/>
    </source>
</evidence>
<feature type="domain" description="SSD" evidence="7">
    <location>
        <begin position="610"/>
        <end position="736"/>
    </location>
</feature>
<reference evidence="8 11" key="1">
    <citation type="submission" date="2015-11" db="EMBL/GenBank/DDBJ databases">
        <authorList>
            <person name="Varghese N."/>
        </authorList>
    </citation>
    <scope>NUCLEOTIDE SEQUENCE [LARGE SCALE GENOMIC DNA]</scope>
    <source>
        <strain evidence="8 11">JGI-8</strain>
    </source>
</reference>
<dbReference type="InterPro" id="IPR000731">
    <property type="entry name" value="SSD"/>
</dbReference>
<evidence type="ECO:0000256" key="4">
    <source>
        <dbReference type="ARBA" id="ARBA00022989"/>
    </source>
</evidence>
<name>A0A0P1MDI7_9BACT</name>
<evidence type="ECO:0000313" key="9">
    <source>
        <dbReference type="EMBL" id="CUU07965.1"/>
    </source>
</evidence>
<feature type="domain" description="SSD" evidence="7">
    <location>
        <begin position="237"/>
        <end position="359"/>
    </location>
</feature>
<dbReference type="EMBL" id="FAOP01000008">
    <property type="protein sequence ID" value="CUU07965.1"/>
    <property type="molecule type" value="Genomic_DNA"/>
</dbReference>
<accession>A0A0P1LGZ7</accession>
<reference evidence="9 10" key="2">
    <citation type="submission" date="2015-11" db="EMBL/GenBank/DDBJ databases">
        <authorList>
            <person name="Zhang Y."/>
            <person name="Guo Z."/>
        </authorList>
    </citation>
    <scope>NUCLEOTIDE SEQUENCE [LARGE SCALE GENOMIC DNA]</scope>
    <source>
        <strain evidence="9">JGI-4</strain>
    </source>
</reference>
<evidence type="ECO:0000256" key="2">
    <source>
        <dbReference type="ARBA" id="ARBA00022475"/>
    </source>
</evidence>
<dbReference type="InterPro" id="IPR050545">
    <property type="entry name" value="Mycobact_MmpL"/>
</dbReference>
<feature type="transmembrane region" description="Helical" evidence="6">
    <location>
        <begin position="260"/>
        <end position="281"/>
    </location>
</feature>
<dbReference type="PROSITE" id="PS50156">
    <property type="entry name" value="SSD"/>
    <property type="match status" value="2"/>
</dbReference>
<keyword evidence="5 6" id="KW-0472">Membrane</keyword>
<feature type="transmembrane region" description="Helical" evidence="6">
    <location>
        <begin position="210"/>
        <end position="227"/>
    </location>
</feature>
<evidence type="ECO:0000256" key="6">
    <source>
        <dbReference type="SAM" id="Phobius"/>
    </source>
</evidence>
<evidence type="ECO:0000256" key="1">
    <source>
        <dbReference type="ARBA" id="ARBA00004651"/>
    </source>
</evidence>
<dbReference type="SUPFAM" id="SSF82866">
    <property type="entry name" value="Multidrug efflux transporter AcrB transmembrane domain"/>
    <property type="match status" value="2"/>
</dbReference>
<accession>A0A0P1LYY0</accession>
<keyword evidence="2" id="KW-1003">Cell membrane</keyword>
<accession>A0A0P1P4K7</accession>
<evidence type="ECO:0000313" key="8">
    <source>
        <dbReference type="EMBL" id="CUS87471.1"/>
    </source>
</evidence>
<accession>A0A0P1MDI7</accession>
<accession>A0A0P1MXX0</accession>
<proteinExistence type="predicted"/>
<feature type="transmembrane region" description="Helical" evidence="6">
    <location>
        <begin position="336"/>
        <end position="360"/>
    </location>
</feature>
<evidence type="ECO:0000259" key="7">
    <source>
        <dbReference type="PROSITE" id="PS50156"/>
    </source>
</evidence>
<protein>
    <recommendedName>
        <fullName evidence="7">SSD domain-containing protein</fullName>
    </recommendedName>
</protein>
<feature type="transmembrane region" description="Helical" evidence="6">
    <location>
        <begin position="609"/>
        <end position="631"/>
    </location>
</feature>
<keyword evidence="11" id="KW-1185">Reference proteome</keyword>
<gene>
    <name evidence="9" type="ORF">JGI4_01944</name>
    <name evidence="8" type="ORF">JGI8_01104</name>
</gene>
<dbReference type="InterPro" id="IPR004869">
    <property type="entry name" value="MMPL_dom"/>
</dbReference>
<feature type="transmembrane region" description="Helical" evidence="6">
    <location>
        <begin position="585"/>
        <end position="602"/>
    </location>
</feature>
<dbReference type="EMBL" id="CZVI01000013">
    <property type="protein sequence ID" value="CUS87471.1"/>
    <property type="molecule type" value="Genomic_DNA"/>
</dbReference>